<organism evidence="1">
    <name type="scientific">viral metagenome</name>
    <dbReference type="NCBI Taxonomy" id="1070528"/>
    <lineage>
        <taxon>unclassified sequences</taxon>
        <taxon>metagenomes</taxon>
        <taxon>organismal metagenomes</taxon>
    </lineage>
</organism>
<protein>
    <submittedName>
        <fullName evidence="1">Uncharacterized protein</fullName>
    </submittedName>
</protein>
<accession>A0A6C0KFP0</accession>
<sequence>MNKNIIVIISLFVLIVLTLAIDVLFIKNIFEGMNDNPTNAQIYSQSTQQATTEKGFSSGFAGSGSVSDNSKTQKVIDYQGLYGNTAPTEAAYKNLTSFNQDNYNVEYHDNIETIKAQDDGYGLTTKNMTVKDICGNTVILPFPEIQGSTLYNEPGSYRFGPSSYVPSYEDSVYLSRTMIDLSANKQPNDQNIIANGFCDSLKDFPDKLEDQCRLTPLNNCASTSCCVLLGGKKCVAGNQQGPYIRANYSDIFVKNKDFYYYQGKCYGNCNYRPREPIT</sequence>
<dbReference type="EMBL" id="MN740890">
    <property type="protein sequence ID" value="QHU16815.1"/>
    <property type="molecule type" value="Genomic_DNA"/>
</dbReference>
<evidence type="ECO:0000313" key="1">
    <source>
        <dbReference type="EMBL" id="QHU16815.1"/>
    </source>
</evidence>
<reference evidence="1" key="1">
    <citation type="journal article" date="2020" name="Nature">
        <title>Giant virus diversity and host interactions through global metagenomics.</title>
        <authorList>
            <person name="Schulz F."/>
            <person name="Roux S."/>
            <person name="Paez-Espino D."/>
            <person name="Jungbluth S."/>
            <person name="Walsh D.A."/>
            <person name="Denef V.J."/>
            <person name="McMahon K.D."/>
            <person name="Konstantinidis K.T."/>
            <person name="Eloe-Fadrosh E.A."/>
            <person name="Kyrpides N.C."/>
            <person name="Woyke T."/>
        </authorList>
    </citation>
    <scope>NUCLEOTIDE SEQUENCE</scope>
    <source>
        <strain evidence="1">GVMAG-S-3300012000-53</strain>
    </source>
</reference>
<proteinExistence type="predicted"/>
<name>A0A6C0KFP0_9ZZZZ</name>
<dbReference type="AlphaFoldDB" id="A0A6C0KFP0"/>